<dbReference type="PANTHER" id="PTHR48111:SF1">
    <property type="entry name" value="TWO-COMPONENT RESPONSE REGULATOR ORR33"/>
    <property type="match status" value="1"/>
</dbReference>
<reference evidence="10 11" key="1">
    <citation type="submission" date="2020-08" db="EMBL/GenBank/DDBJ databases">
        <title>Functional genomics of gut bacteria from endangered species of beetles.</title>
        <authorList>
            <person name="Carlos-Shanley C."/>
        </authorList>
    </citation>
    <scope>NUCLEOTIDE SEQUENCE [LARGE SCALE GENOMIC DNA]</scope>
    <source>
        <strain evidence="10 11">S00239</strain>
    </source>
</reference>
<dbReference type="GO" id="GO:0003700">
    <property type="term" value="F:DNA-binding transcription factor activity"/>
    <property type="evidence" value="ECO:0007669"/>
    <property type="project" value="InterPro"/>
</dbReference>
<comment type="caution">
    <text evidence="10">The sequence shown here is derived from an EMBL/GenBank/DDBJ whole genome shotgun (WGS) entry which is preliminary data.</text>
</comment>
<feature type="domain" description="Response regulatory" evidence="9">
    <location>
        <begin position="38"/>
        <end position="153"/>
    </location>
</feature>
<keyword evidence="11" id="KW-1185">Reference proteome</keyword>
<evidence type="ECO:0000256" key="1">
    <source>
        <dbReference type="ARBA" id="ARBA00022553"/>
    </source>
</evidence>
<evidence type="ECO:0000256" key="5">
    <source>
        <dbReference type="ARBA" id="ARBA00023163"/>
    </source>
</evidence>
<keyword evidence="2" id="KW-0902">Two-component regulatory system</keyword>
<gene>
    <name evidence="10" type="ORF">HNP55_003100</name>
</gene>
<dbReference type="PROSITE" id="PS50110">
    <property type="entry name" value="RESPONSE_REGULATORY"/>
    <property type="match status" value="1"/>
</dbReference>
<dbReference type="InterPro" id="IPR018062">
    <property type="entry name" value="HTH_AraC-typ_CS"/>
</dbReference>
<keyword evidence="5" id="KW-0804">Transcription</keyword>
<dbReference type="SMART" id="SM00448">
    <property type="entry name" value="REC"/>
    <property type="match status" value="1"/>
</dbReference>
<dbReference type="SMART" id="SM00342">
    <property type="entry name" value="HTH_ARAC"/>
    <property type="match status" value="1"/>
</dbReference>
<dbReference type="PROSITE" id="PS01124">
    <property type="entry name" value="HTH_ARAC_FAMILY_2"/>
    <property type="match status" value="1"/>
</dbReference>
<evidence type="ECO:0000256" key="6">
    <source>
        <dbReference type="PROSITE-ProRule" id="PRU00169"/>
    </source>
</evidence>
<dbReference type="SUPFAM" id="SSF52172">
    <property type="entry name" value="CheY-like"/>
    <property type="match status" value="1"/>
</dbReference>
<dbReference type="GO" id="GO:0032993">
    <property type="term" value="C:protein-DNA complex"/>
    <property type="evidence" value="ECO:0007669"/>
    <property type="project" value="TreeGrafter"/>
</dbReference>
<dbReference type="PRINTS" id="PR00032">
    <property type="entry name" value="HTHARAC"/>
</dbReference>
<dbReference type="InterPro" id="IPR039420">
    <property type="entry name" value="WalR-like"/>
</dbReference>
<keyword evidence="3" id="KW-0805">Transcription regulation</keyword>
<dbReference type="PROSITE" id="PS00041">
    <property type="entry name" value="HTH_ARAC_FAMILY_1"/>
    <property type="match status" value="1"/>
</dbReference>
<dbReference type="Gene3D" id="3.40.50.2300">
    <property type="match status" value="1"/>
</dbReference>
<dbReference type="GO" id="GO:0000976">
    <property type="term" value="F:transcription cis-regulatory region binding"/>
    <property type="evidence" value="ECO:0007669"/>
    <property type="project" value="TreeGrafter"/>
</dbReference>
<evidence type="ECO:0000313" key="10">
    <source>
        <dbReference type="EMBL" id="MBB4844556.1"/>
    </source>
</evidence>
<dbReference type="RefSeq" id="WP_246448444.1">
    <property type="nucleotide sequence ID" value="NZ_JACHLP010000006.1"/>
</dbReference>
<sequence length="287" mass="31610">MPDNPTHMYEPISTASTPEPPHAAQAADRVAPTPLPPLILLVDDKPDELRWLNQLLQPDFRLSLAHNGQAGLQRAQALQPDLVLLDIGLPDMDGYALCRLLKSDPLTCDIPLLFLSAHNTPERRIQGLALGAVDFIAKPFHPEEVLARVHVHLRLAEQIRQPRASATAAPPPDRNPDELLVQAATQYIRAHLSTTPTVAQIARQVGLHEKRLLALFREHLGQTVSGFIRDERVSTGQRLLADTAMSVQDIAFTVGFGNPGNFATSFRERTGMSPQAYRQGLREATQP</sequence>
<dbReference type="Pfam" id="PF00072">
    <property type="entry name" value="Response_reg"/>
    <property type="match status" value="1"/>
</dbReference>
<keyword evidence="1 6" id="KW-0597">Phosphoprotein</keyword>
<dbReference type="InterPro" id="IPR009057">
    <property type="entry name" value="Homeodomain-like_sf"/>
</dbReference>
<dbReference type="EMBL" id="JACHLP010000006">
    <property type="protein sequence ID" value="MBB4844556.1"/>
    <property type="molecule type" value="Genomic_DNA"/>
</dbReference>
<evidence type="ECO:0000256" key="7">
    <source>
        <dbReference type="SAM" id="MobiDB-lite"/>
    </source>
</evidence>
<dbReference type="InterPro" id="IPR001789">
    <property type="entry name" value="Sig_transdc_resp-reg_receiver"/>
</dbReference>
<feature type="modified residue" description="4-aspartylphosphate" evidence="6">
    <location>
        <position position="86"/>
    </location>
</feature>
<dbReference type="PANTHER" id="PTHR48111">
    <property type="entry name" value="REGULATOR OF RPOS"/>
    <property type="match status" value="1"/>
</dbReference>
<feature type="domain" description="HTH araC/xylS-type" evidence="8">
    <location>
        <begin position="182"/>
        <end position="280"/>
    </location>
</feature>
<dbReference type="SUPFAM" id="SSF46689">
    <property type="entry name" value="Homeodomain-like"/>
    <property type="match status" value="2"/>
</dbReference>
<proteinExistence type="predicted"/>
<dbReference type="AlphaFoldDB" id="A0A840L8Z8"/>
<feature type="region of interest" description="Disordered" evidence="7">
    <location>
        <begin position="1"/>
        <end position="28"/>
    </location>
</feature>
<dbReference type="InterPro" id="IPR018060">
    <property type="entry name" value="HTH_AraC"/>
</dbReference>
<evidence type="ECO:0000256" key="3">
    <source>
        <dbReference type="ARBA" id="ARBA00023015"/>
    </source>
</evidence>
<evidence type="ECO:0000256" key="4">
    <source>
        <dbReference type="ARBA" id="ARBA00023125"/>
    </source>
</evidence>
<accession>A0A840L8Z8</accession>
<dbReference type="Pfam" id="PF12833">
    <property type="entry name" value="HTH_18"/>
    <property type="match status" value="1"/>
</dbReference>
<dbReference type="InterPro" id="IPR020449">
    <property type="entry name" value="Tscrpt_reg_AraC-type_HTH"/>
</dbReference>
<keyword evidence="4 10" id="KW-0238">DNA-binding</keyword>
<dbReference type="Gene3D" id="1.10.10.60">
    <property type="entry name" value="Homeodomain-like"/>
    <property type="match status" value="1"/>
</dbReference>
<dbReference type="GO" id="GO:0000156">
    <property type="term" value="F:phosphorelay response regulator activity"/>
    <property type="evidence" value="ECO:0007669"/>
    <property type="project" value="TreeGrafter"/>
</dbReference>
<dbReference type="InterPro" id="IPR011006">
    <property type="entry name" value="CheY-like_superfamily"/>
</dbReference>
<evidence type="ECO:0000313" key="11">
    <source>
        <dbReference type="Proteomes" id="UP000562027"/>
    </source>
</evidence>
<organism evidence="10 11">
    <name type="scientific">Roseateles oligotrophus</name>
    <dbReference type="NCBI Taxonomy" id="1769250"/>
    <lineage>
        <taxon>Bacteria</taxon>
        <taxon>Pseudomonadati</taxon>
        <taxon>Pseudomonadota</taxon>
        <taxon>Betaproteobacteria</taxon>
        <taxon>Burkholderiales</taxon>
        <taxon>Sphaerotilaceae</taxon>
        <taxon>Roseateles</taxon>
    </lineage>
</organism>
<evidence type="ECO:0000259" key="9">
    <source>
        <dbReference type="PROSITE" id="PS50110"/>
    </source>
</evidence>
<evidence type="ECO:0000256" key="2">
    <source>
        <dbReference type="ARBA" id="ARBA00023012"/>
    </source>
</evidence>
<dbReference type="GO" id="GO:0005829">
    <property type="term" value="C:cytosol"/>
    <property type="evidence" value="ECO:0007669"/>
    <property type="project" value="TreeGrafter"/>
</dbReference>
<name>A0A840L8Z8_9BURK</name>
<evidence type="ECO:0000259" key="8">
    <source>
        <dbReference type="PROSITE" id="PS01124"/>
    </source>
</evidence>
<dbReference type="Proteomes" id="UP000562027">
    <property type="component" value="Unassembled WGS sequence"/>
</dbReference>
<protein>
    <submittedName>
        <fullName evidence="10">DNA-binding response OmpR family regulator</fullName>
    </submittedName>
</protein>